<keyword evidence="5 7" id="KW-1133">Transmembrane helix</keyword>
<feature type="transmembrane region" description="Helical" evidence="7">
    <location>
        <begin position="428"/>
        <end position="446"/>
    </location>
</feature>
<dbReference type="Proteomes" id="UP000184395">
    <property type="component" value="Unassembled WGS sequence"/>
</dbReference>
<reference evidence="8 9" key="1">
    <citation type="submission" date="2016-11" db="EMBL/GenBank/DDBJ databases">
        <authorList>
            <person name="Jaros S."/>
            <person name="Januszkiewicz K."/>
            <person name="Wedrychowicz H."/>
        </authorList>
    </citation>
    <scope>NUCLEOTIDE SEQUENCE [LARGE SCALE GENOMIC DNA]</scope>
    <source>
        <strain evidence="8 9">LMG 20594</strain>
    </source>
</reference>
<comment type="subcellular location">
    <subcellularLocation>
        <location evidence="1">Cell membrane</location>
        <topology evidence="1">Multi-pass membrane protein</topology>
    </subcellularLocation>
</comment>
<accession>A0A1M6XI47</accession>
<evidence type="ECO:0000256" key="7">
    <source>
        <dbReference type="SAM" id="Phobius"/>
    </source>
</evidence>
<keyword evidence="6 7" id="KW-0472">Membrane</keyword>
<dbReference type="RefSeq" id="WP_073432288.1">
    <property type="nucleotide sequence ID" value="NZ_CADFGY010000046.1"/>
</dbReference>
<evidence type="ECO:0000313" key="8">
    <source>
        <dbReference type="EMBL" id="SHL05611.1"/>
    </source>
</evidence>
<feature type="transmembrane region" description="Helical" evidence="7">
    <location>
        <begin position="504"/>
        <end position="522"/>
    </location>
</feature>
<evidence type="ECO:0000256" key="1">
    <source>
        <dbReference type="ARBA" id="ARBA00004651"/>
    </source>
</evidence>
<evidence type="ECO:0000256" key="6">
    <source>
        <dbReference type="ARBA" id="ARBA00023136"/>
    </source>
</evidence>
<dbReference type="STRING" id="169427.SAMN05192548_105615"/>
<evidence type="ECO:0000256" key="2">
    <source>
        <dbReference type="ARBA" id="ARBA00022448"/>
    </source>
</evidence>
<proteinExistence type="predicted"/>
<gene>
    <name evidence="8" type="ORF">SAMN05192548_105615</name>
</gene>
<feature type="transmembrane region" description="Helical" evidence="7">
    <location>
        <begin position="453"/>
        <end position="473"/>
    </location>
</feature>
<feature type="transmembrane region" description="Helical" evidence="7">
    <location>
        <begin position="128"/>
        <end position="145"/>
    </location>
</feature>
<evidence type="ECO:0000313" key="9">
    <source>
        <dbReference type="Proteomes" id="UP000184395"/>
    </source>
</evidence>
<feature type="transmembrane region" description="Helical" evidence="7">
    <location>
        <begin position="28"/>
        <end position="48"/>
    </location>
</feature>
<organism evidence="8 9">
    <name type="scientific">Paraburkholderia terricola</name>
    <dbReference type="NCBI Taxonomy" id="169427"/>
    <lineage>
        <taxon>Bacteria</taxon>
        <taxon>Pseudomonadati</taxon>
        <taxon>Pseudomonadota</taxon>
        <taxon>Betaproteobacteria</taxon>
        <taxon>Burkholderiales</taxon>
        <taxon>Burkholderiaceae</taxon>
        <taxon>Paraburkholderia</taxon>
    </lineage>
</organism>
<sequence length="727" mass="77664">MTPHAGGAAWPRLRDELKTYWSDDAPRFLHMAKVALAAALAMGLCMRLELRSPGTAMVSVVIVMMHQQSGMVIARGFYRGLGMVCGSLAGLVLIAWFAQQPLLFFIALAAWIGACVFGASYYRNFQSYGFVLTGYGTAITAIPAWPDPYGVFDNVVYTVSEVVIGVVCASLVSALVWPRRVAPALYASSQKNFANLLDALHAMLERGSAAAGFDTFLGLIRERAGVESLRSGAVFEDPSIRLHGHVFLDLDRSFLDSVAWLHALHQLKARVAAEAEPRAQAAVDALIGGLLAIVPRGSPAGALTLERIETLPGRLAAFEQALPARLGTLLDSLADVSPRQRQFVATTGAALFFSIADLRVLCSSYVEARSADRRPWSQSVLQALGRIGRIGTTRATANRTAATIAGMRAAVAVSLVGAAWLASGWVGGASAIVAVAITSALFALAPNPAVASWQIFCGCLAGWLAGFAFNFFLLPRLDGFVLLASSMAIFVMAGSYINTFAKTAVLGLGFSIYFCFIVGISNPTVYNPSAYLDTGFALLFGIAAAAVAFSVIVPRAGDWITAQYLKQIRALVAHTAPDAELDDELLLSFEAHLRDFIIQIASAPADARVDRNGLIGWAFAALELGRAMIQMRLDTEQLGDTLPASWPEVQRAWLAALAEVFTAMTPQAGENAVAATRRALVALPFAQDPAVGPMLLARCRMRALLHFTELTLQDESLPLWRAAKAAV</sequence>
<feature type="transmembrane region" description="Helical" evidence="7">
    <location>
        <begin position="157"/>
        <end position="177"/>
    </location>
</feature>
<feature type="transmembrane region" description="Helical" evidence="7">
    <location>
        <begin position="102"/>
        <end position="121"/>
    </location>
</feature>
<feature type="transmembrane region" description="Helical" evidence="7">
    <location>
        <begin position="534"/>
        <end position="553"/>
    </location>
</feature>
<dbReference type="Pfam" id="PF04632">
    <property type="entry name" value="FUSC"/>
    <property type="match status" value="1"/>
</dbReference>
<dbReference type="OrthoDB" id="6538131at2"/>
<feature type="transmembrane region" description="Helical" evidence="7">
    <location>
        <begin position="76"/>
        <end position="96"/>
    </location>
</feature>
<dbReference type="PANTHER" id="PTHR30509:SF9">
    <property type="entry name" value="MULTIDRUG RESISTANCE PROTEIN MDTO"/>
    <property type="match status" value="1"/>
</dbReference>
<keyword evidence="3" id="KW-1003">Cell membrane</keyword>
<evidence type="ECO:0000256" key="3">
    <source>
        <dbReference type="ARBA" id="ARBA00022475"/>
    </source>
</evidence>
<evidence type="ECO:0000256" key="4">
    <source>
        <dbReference type="ARBA" id="ARBA00022692"/>
    </source>
</evidence>
<keyword evidence="2" id="KW-0813">Transport</keyword>
<name>A0A1M6XI47_9BURK</name>
<dbReference type="AlphaFoldDB" id="A0A1M6XI47"/>
<feature type="transmembrane region" description="Helical" evidence="7">
    <location>
        <begin position="479"/>
        <end position="497"/>
    </location>
</feature>
<dbReference type="GO" id="GO:0022857">
    <property type="term" value="F:transmembrane transporter activity"/>
    <property type="evidence" value="ECO:0007669"/>
    <property type="project" value="InterPro"/>
</dbReference>
<keyword evidence="4 7" id="KW-0812">Transmembrane</keyword>
<dbReference type="InterPro" id="IPR006726">
    <property type="entry name" value="PHBA_efflux_AaeB/fusaric-R"/>
</dbReference>
<evidence type="ECO:0000256" key="5">
    <source>
        <dbReference type="ARBA" id="ARBA00022989"/>
    </source>
</evidence>
<dbReference type="EMBL" id="FRAB01000056">
    <property type="protein sequence ID" value="SHL05611.1"/>
    <property type="molecule type" value="Genomic_DNA"/>
</dbReference>
<dbReference type="PANTHER" id="PTHR30509">
    <property type="entry name" value="P-HYDROXYBENZOIC ACID EFFLUX PUMP SUBUNIT-RELATED"/>
    <property type="match status" value="1"/>
</dbReference>
<protein>
    <submittedName>
        <fullName evidence="8">Uncharacterized membrane protein YccC</fullName>
    </submittedName>
</protein>
<dbReference type="GO" id="GO:0005886">
    <property type="term" value="C:plasma membrane"/>
    <property type="evidence" value="ECO:0007669"/>
    <property type="project" value="UniProtKB-SubCell"/>
</dbReference>
<feature type="transmembrane region" description="Helical" evidence="7">
    <location>
        <begin position="401"/>
        <end position="422"/>
    </location>
</feature>